<name>A0A7W8U8A8_9HYPH</name>
<organism evidence="2 3">
    <name type="scientific">Rhizobium giardinii</name>
    <dbReference type="NCBI Taxonomy" id="56731"/>
    <lineage>
        <taxon>Bacteria</taxon>
        <taxon>Pseudomonadati</taxon>
        <taxon>Pseudomonadota</taxon>
        <taxon>Alphaproteobacteria</taxon>
        <taxon>Hyphomicrobiales</taxon>
        <taxon>Rhizobiaceae</taxon>
        <taxon>Rhizobium/Agrobacterium group</taxon>
        <taxon>Rhizobium</taxon>
    </lineage>
</organism>
<proteinExistence type="predicted"/>
<dbReference type="RefSeq" id="WP_018324825.1">
    <property type="nucleotide sequence ID" value="NZ_JACHBK010000003.1"/>
</dbReference>
<feature type="transmembrane region" description="Helical" evidence="1">
    <location>
        <begin position="137"/>
        <end position="158"/>
    </location>
</feature>
<comment type="caution">
    <text evidence="2">The sequence shown here is derived from an EMBL/GenBank/DDBJ whole genome shotgun (WGS) entry which is preliminary data.</text>
</comment>
<protein>
    <submittedName>
        <fullName evidence="2">ABC-type multidrug transport system permease subunit</fullName>
    </submittedName>
</protein>
<sequence length="164" mass="17683">MRTLVLTFVRLGPTLVYAAGMLFAASIILLATFPGNPLSWALYLTLLPVLRLPAFVLLDLPGVEVWHVIAALAFIAACGVYFVTQPKRFIRARFFHAHVALLALIFANTGAHSAQAVGLGLTPPGEYQWSLPIPTTLLGTALVTLVALACLSTHADIIRRILRA</sequence>
<dbReference type="AlphaFoldDB" id="A0A7W8U8A8"/>
<evidence type="ECO:0000256" key="1">
    <source>
        <dbReference type="SAM" id="Phobius"/>
    </source>
</evidence>
<keyword evidence="3" id="KW-1185">Reference proteome</keyword>
<feature type="transmembrane region" description="Helical" evidence="1">
    <location>
        <begin position="64"/>
        <end position="83"/>
    </location>
</feature>
<evidence type="ECO:0000313" key="3">
    <source>
        <dbReference type="Proteomes" id="UP000585507"/>
    </source>
</evidence>
<accession>A0A7W8U8A8</accession>
<keyword evidence="1" id="KW-0812">Transmembrane</keyword>
<feature type="transmembrane region" description="Helical" evidence="1">
    <location>
        <begin position="15"/>
        <end position="33"/>
    </location>
</feature>
<dbReference type="EMBL" id="JACHBK010000003">
    <property type="protein sequence ID" value="MBB5534607.1"/>
    <property type="molecule type" value="Genomic_DNA"/>
</dbReference>
<evidence type="ECO:0000313" key="2">
    <source>
        <dbReference type="EMBL" id="MBB5534607.1"/>
    </source>
</evidence>
<keyword evidence="1" id="KW-0472">Membrane</keyword>
<gene>
    <name evidence="2" type="ORF">GGD55_001290</name>
</gene>
<keyword evidence="1" id="KW-1133">Transmembrane helix</keyword>
<reference evidence="2 3" key="1">
    <citation type="submission" date="2020-08" db="EMBL/GenBank/DDBJ databases">
        <title>Genomic Encyclopedia of Type Strains, Phase IV (KMG-V): Genome sequencing to study the core and pangenomes of soil and plant-associated prokaryotes.</title>
        <authorList>
            <person name="Whitman W."/>
        </authorList>
    </citation>
    <scope>NUCLEOTIDE SEQUENCE [LARGE SCALE GENOMIC DNA]</scope>
    <source>
        <strain evidence="2 3">SEMIA 4084</strain>
    </source>
</reference>
<dbReference type="Proteomes" id="UP000585507">
    <property type="component" value="Unassembled WGS sequence"/>
</dbReference>
<feature type="transmembrane region" description="Helical" evidence="1">
    <location>
        <begin position="95"/>
        <end position="117"/>
    </location>
</feature>